<keyword evidence="2" id="KW-0732">Signal</keyword>
<feature type="chain" id="PRO_5046199001" description="DUF4397 domain-containing protein" evidence="2">
    <location>
        <begin position="34"/>
        <end position="344"/>
    </location>
</feature>
<evidence type="ECO:0000313" key="4">
    <source>
        <dbReference type="Proteomes" id="UP001425155"/>
    </source>
</evidence>
<proteinExistence type="predicted"/>
<dbReference type="Proteomes" id="UP001425155">
    <property type="component" value="Unassembled WGS sequence"/>
</dbReference>
<name>A0ABU9W1H5_9MICO</name>
<comment type="caution">
    <text evidence="3">The sequence shown here is derived from an EMBL/GenBank/DDBJ whole genome shotgun (WGS) entry which is preliminary data.</text>
</comment>
<sequence length="344" mass="35697">MYSNRGIYRALAIASSLGIGAAISLVGASPASADELVQIVLDPVETAVEYGEFWNFTANMSVVNATSTGVFFEVGAVEAQVSVSGQEDPYDTALIYPVTEDTSHNSATSYAHPSDERPPLDVGDYDVTMSVDIPRYGQRAAGSSEPARLSITPAVLNTEVRAVPDPSNPENVVITGSLAGDFVSKLNGWDAGVNIATLPAGTWHLTMTAADGTVVLDRSIDQEPGIQPSVSTYWTDAVAGVEYTADAVFTPTAASAGNFEIAAPTAFPFTASESQRPIPTSTAAAAPVDSGVPSSGLTLPLWSLIGAGLVGLGLLIALIVLAARLRTRRRPSVSIAAKETLDVV</sequence>
<dbReference type="EMBL" id="JBCLVG010000001">
    <property type="protein sequence ID" value="MEN1945843.1"/>
    <property type="molecule type" value="Genomic_DNA"/>
</dbReference>
<keyword evidence="4" id="KW-1185">Reference proteome</keyword>
<evidence type="ECO:0000256" key="1">
    <source>
        <dbReference type="SAM" id="Phobius"/>
    </source>
</evidence>
<feature type="transmembrane region" description="Helical" evidence="1">
    <location>
        <begin position="301"/>
        <end position="323"/>
    </location>
</feature>
<accession>A0ABU9W1H5</accession>
<gene>
    <name evidence="3" type="ORF">WJX64_04735</name>
</gene>
<reference evidence="3 4" key="1">
    <citation type="submission" date="2024-03" db="EMBL/GenBank/DDBJ databases">
        <title>YIM 134122 draft genome.</title>
        <authorList>
            <person name="Zuo S."/>
            <person name="Xiong L."/>
        </authorList>
    </citation>
    <scope>NUCLEOTIDE SEQUENCE [LARGE SCALE GENOMIC DNA]</scope>
    <source>
        <strain evidence="3 4">YIM 134122</strain>
    </source>
</reference>
<keyword evidence="1" id="KW-0812">Transmembrane</keyword>
<evidence type="ECO:0000256" key="2">
    <source>
        <dbReference type="SAM" id="SignalP"/>
    </source>
</evidence>
<dbReference type="RefSeq" id="WP_342112327.1">
    <property type="nucleotide sequence ID" value="NZ_JBCAUN010000001.1"/>
</dbReference>
<keyword evidence="1" id="KW-0472">Membrane</keyword>
<organism evidence="3 4">
    <name type="scientific">Leifsonia stereocauli</name>
    <dbReference type="NCBI Taxonomy" id="3134136"/>
    <lineage>
        <taxon>Bacteria</taxon>
        <taxon>Bacillati</taxon>
        <taxon>Actinomycetota</taxon>
        <taxon>Actinomycetes</taxon>
        <taxon>Micrococcales</taxon>
        <taxon>Microbacteriaceae</taxon>
        <taxon>Leifsonia</taxon>
    </lineage>
</organism>
<protein>
    <recommendedName>
        <fullName evidence="5">DUF4397 domain-containing protein</fullName>
    </recommendedName>
</protein>
<keyword evidence="1" id="KW-1133">Transmembrane helix</keyword>
<evidence type="ECO:0008006" key="5">
    <source>
        <dbReference type="Google" id="ProtNLM"/>
    </source>
</evidence>
<feature type="signal peptide" evidence="2">
    <location>
        <begin position="1"/>
        <end position="33"/>
    </location>
</feature>
<evidence type="ECO:0000313" key="3">
    <source>
        <dbReference type="EMBL" id="MEN1945843.1"/>
    </source>
</evidence>